<accession>A0A8D8X6G7</accession>
<keyword evidence="2" id="KW-0812">Transmembrane</keyword>
<evidence type="ECO:0000256" key="2">
    <source>
        <dbReference type="SAM" id="Phobius"/>
    </source>
</evidence>
<keyword evidence="2" id="KW-0472">Membrane</keyword>
<dbReference type="EMBL" id="HBUF01272130">
    <property type="protein sequence ID" value="CAG6685517.1"/>
    <property type="molecule type" value="Transcribed_RNA"/>
</dbReference>
<dbReference type="AlphaFoldDB" id="A0A8D8X6G7"/>
<evidence type="ECO:0000256" key="1">
    <source>
        <dbReference type="SAM" id="MobiDB-lite"/>
    </source>
</evidence>
<name>A0A8D8X6G7_9HEMI</name>
<feature type="compositionally biased region" description="Basic and acidic residues" evidence="1">
    <location>
        <begin position="58"/>
        <end position="68"/>
    </location>
</feature>
<organism evidence="3">
    <name type="scientific">Cacopsylla melanoneura</name>
    <dbReference type="NCBI Taxonomy" id="428564"/>
    <lineage>
        <taxon>Eukaryota</taxon>
        <taxon>Metazoa</taxon>
        <taxon>Ecdysozoa</taxon>
        <taxon>Arthropoda</taxon>
        <taxon>Hexapoda</taxon>
        <taxon>Insecta</taxon>
        <taxon>Pterygota</taxon>
        <taxon>Neoptera</taxon>
        <taxon>Paraneoptera</taxon>
        <taxon>Hemiptera</taxon>
        <taxon>Sternorrhyncha</taxon>
        <taxon>Psylloidea</taxon>
        <taxon>Psyllidae</taxon>
        <taxon>Psyllinae</taxon>
        <taxon>Cacopsylla</taxon>
    </lineage>
</organism>
<evidence type="ECO:0000313" key="3">
    <source>
        <dbReference type="EMBL" id="CAG6685517.1"/>
    </source>
</evidence>
<keyword evidence="2" id="KW-1133">Transmembrane helix</keyword>
<reference evidence="3" key="1">
    <citation type="submission" date="2021-05" db="EMBL/GenBank/DDBJ databases">
        <authorList>
            <person name="Alioto T."/>
            <person name="Alioto T."/>
            <person name="Gomez Garrido J."/>
        </authorList>
    </citation>
    <scope>NUCLEOTIDE SEQUENCE</scope>
</reference>
<feature type="region of interest" description="Disordered" evidence="1">
    <location>
        <begin position="45"/>
        <end position="68"/>
    </location>
</feature>
<protein>
    <submittedName>
        <fullName evidence="3">Uncharacterized protein</fullName>
    </submittedName>
</protein>
<proteinExistence type="predicted"/>
<sequence length="112" mass="13153">MFGQIRPKFPRSKIRIEINKKVSPQWSVIRLRTTSDSSHLIRHVKSQGTTHSKAAITEGDKRTSSSKDSIVRAKDNVHRVPLQVQGLSYLTYFPQYFYFNYVGIYVFFYLFF</sequence>
<feature type="transmembrane region" description="Helical" evidence="2">
    <location>
        <begin position="89"/>
        <end position="111"/>
    </location>
</feature>